<sequence>MEWKEEGEKRPLSQRPEWSDVTPVPQDDGPNPVVPIAYKDDFTETMDYFRAVYFADERSLRSLHVTAEAIHMNAGNYTVTLSNLDFVFAENLFLENEAIEELLLEPTSIGLSRDEILACMSDQARARMDPKSHNENRILAMGQGMGS</sequence>
<dbReference type="Gene3D" id="1.25.40.120">
    <property type="entry name" value="Protein prenylyltransferase"/>
    <property type="match status" value="1"/>
</dbReference>
<evidence type="ECO:0000313" key="3">
    <source>
        <dbReference type="Proteomes" id="UP000288805"/>
    </source>
</evidence>
<organism evidence="2 3">
    <name type="scientific">Vitis vinifera</name>
    <name type="common">Grape</name>
    <dbReference type="NCBI Taxonomy" id="29760"/>
    <lineage>
        <taxon>Eukaryota</taxon>
        <taxon>Viridiplantae</taxon>
        <taxon>Streptophyta</taxon>
        <taxon>Embryophyta</taxon>
        <taxon>Tracheophyta</taxon>
        <taxon>Spermatophyta</taxon>
        <taxon>Magnoliopsida</taxon>
        <taxon>eudicotyledons</taxon>
        <taxon>Gunneridae</taxon>
        <taxon>Pentapetalae</taxon>
        <taxon>rosids</taxon>
        <taxon>Vitales</taxon>
        <taxon>Vitaceae</taxon>
        <taxon>Viteae</taxon>
        <taxon>Vitis</taxon>
    </lineage>
</organism>
<proteinExistence type="predicted"/>
<dbReference type="SUPFAM" id="SSF48439">
    <property type="entry name" value="Protein prenylyltransferase"/>
    <property type="match status" value="1"/>
</dbReference>
<accession>A0A438CZE0</accession>
<reference evidence="2 3" key="1">
    <citation type="journal article" date="2018" name="PLoS Genet.">
        <title>Population sequencing reveals clonal diversity and ancestral inbreeding in the grapevine cultivar Chardonnay.</title>
        <authorList>
            <person name="Roach M.J."/>
            <person name="Johnson D.L."/>
            <person name="Bohlmann J."/>
            <person name="van Vuuren H.J."/>
            <person name="Jones S.J."/>
            <person name="Pretorius I.S."/>
            <person name="Schmidt S.A."/>
            <person name="Borneman A.R."/>
        </authorList>
    </citation>
    <scope>NUCLEOTIDE SEQUENCE [LARGE SCALE GENOMIC DNA]</scope>
    <source>
        <strain evidence="3">cv. Chardonnay</strain>
        <tissue evidence="2">Leaf</tissue>
    </source>
</reference>
<evidence type="ECO:0000256" key="1">
    <source>
        <dbReference type="SAM" id="MobiDB-lite"/>
    </source>
</evidence>
<dbReference type="PANTHER" id="PTHR11129">
    <property type="entry name" value="PROTEIN FARNESYLTRANSFERASE ALPHA SUBUNIT/RAB GERANYLGERANYL TRANSFERASE ALPHA SUBUNIT"/>
    <property type="match status" value="1"/>
</dbReference>
<feature type="region of interest" description="Disordered" evidence="1">
    <location>
        <begin position="1"/>
        <end position="32"/>
    </location>
</feature>
<protein>
    <submittedName>
        <fullName evidence="2">Protein farnesyltransferase/geranylgeranyltransferase type-1 subunit alpha</fullName>
    </submittedName>
</protein>
<name>A0A438CZE0_VITVI</name>
<feature type="compositionally biased region" description="Basic and acidic residues" evidence="1">
    <location>
        <begin position="1"/>
        <end position="11"/>
    </location>
</feature>
<dbReference type="AlphaFoldDB" id="A0A438CZE0"/>
<keyword evidence="2" id="KW-0808">Transferase</keyword>
<dbReference type="EMBL" id="QGNW01001885">
    <property type="protein sequence ID" value="RVW28589.1"/>
    <property type="molecule type" value="Genomic_DNA"/>
</dbReference>
<comment type="caution">
    <text evidence="2">The sequence shown here is derived from an EMBL/GenBank/DDBJ whole genome shotgun (WGS) entry which is preliminary data.</text>
</comment>
<gene>
    <name evidence="2" type="primary">FTA_3</name>
    <name evidence="2" type="ORF">CK203_094803</name>
</gene>
<evidence type="ECO:0000313" key="2">
    <source>
        <dbReference type="EMBL" id="RVW28589.1"/>
    </source>
</evidence>
<dbReference type="Proteomes" id="UP000288805">
    <property type="component" value="Unassembled WGS sequence"/>
</dbReference>
<dbReference type="GO" id="GO:0016740">
    <property type="term" value="F:transferase activity"/>
    <property type="evidence" value="ECO:0007669"/>
    <property type="project" value="UniProtKB-KW"/>
</dbReference>
<dbReference type="PANTHER" id="PTHR11129:SF1">
    <property type="entry name" value="PROTEIN FARNESYLTRANSFERASE_GERANYLGERANYLTRANSFERASE TYPE-1 SUBUNIT ALPHA"/>
    <property type="match status" value="1"/>
</dbReference>